<dbReference type="Ensembl" id="ENSCCRT00010093563.1">
    <property type="protein sequence ID" value="ENSCCRP00010084350.1"/>
    <property type="gene ID" value="ENSCCRG00010036843.1"/>
</dbReference>
<dbReference type="PANTHER" id="PTHR46636">
    <property type="entry name" value="CDK2-ASSOCIATED AND CULLIN DOMAIN-CONTAINING PROTEIN 1"/>
    <property type="match status" value="1"/>
</dbReference>
<dbReference type="PANTHER" id="PTHR46636:SF1">
    <property type="entry name" value="CDK2-ASSOCIATED AND CULLIN DOMAIN-CONTAINING PROTEIN 1"/>
    <property type="match status" value="1"/>
</dbReference>
<reference evidence="1" key="1">
    <citation type="submission" date="2025-08" db="UniProtKB">
        <authorList>
            <consortium name="Ensembl"/>
        </authorList>
    </citation>
    <scope>IDENTIFICATION</scope>
</reference>
<reference evidence="1" key="2">
    <citation type="submission" date="2025-09" db="UniProtKB">
        <authorList>
            <consortium name="Ensembl"/>
        </authorList>
    </citation>
    <scope>IDENTIFICATION</scope>
</reference>
<dbReference type="InterPro" id="IPR042652">
    <property type="entry name" value="CACUL1"/>
</dbReference>
<name>A0A8C1N205_CYPCA</name>
<organism evidence="1 2">
    <name type="scientific">Cyprinus carpio</name>
    <name type="common">Common carp</name>
    <dbReference type="NCBI Taxonomy" id="7962"/>
    <lineage>
        <taxon>Eukaryota</taxon>
        <taxon>Metazoa</taxon>
        <taxon>Chordata</taxon>
        <taxon>Craniata</taxon>
        <taxon>Vertebrata</taxon>
        <taxon>Euteleostomi</taxon>
        <taxon>Actinopterygii</taxon>
        <taxon>Neopterygii</taxon>
        <taxon>Teleostei</taxon>
        <taxon>Ostariophysi</taxon>
        <taxon>Cypriniformes</taxon>
        <taxon>Cyprinidae</taxon>
        <taxon>Cyprininae</taxon>
        <taxon>Cyprinus</taxon>
    </lineage>
</organism>
<dbReference type="GO" id="GO:0000082">
    <property type="term" value="P:G1/S transition of mitotic cell cycle"/>
    <property type="evidence" value="ECO:0007669"/>
    <property type="project" value="TreeGrafter"/>
</dbReference>
<protein>
    <submittedName>
        <fullName evidence="1">Uncharacterized protein</fullName>
    </submittedName>
</protein>
<dbReference type="GO" id="GO:0019901">
    <property type="term" value="F:protein kinase binding"/>
    <property type="evidence" value="ECO:0007669"/>
    <property type="project" value="TreeGrafter"/>
</dbReference>
<evidence type="ECO:0000313" key="2">
    <source>
        <dbReference type="Proteomes" id="UP000694427"/>
    </source>
</evidence>
<proteinExistence type="predicted"/>
<dbReference type="AlphaFoldDB" id="A0A8C1N205"/>
<sequence>MNKFYIETKLNRDLRDDLMKLFSDHVAEKHVGTLLPLLKKAHSMPFQVKPSTMASVVKGLYALRPGERDFLFFNCLCASLCVCSSELSYSYSGFVLCRSACSICITKHFSALLSVYCFSDACLALATF</sequence>
<keyword evidence="2" id="KW-1185">Reference proteome</keyword>
<accession>A0A8C1N205</accession>
<evidence type="ECO:0000313" key="1">
    <source>
        <dbReference type="Ensembl" id="ENSCCRP00010084350.1"/>
    </source>
</evidence>
<dbReference type="Proteomes" id="UP000694427">
    <property type="component" value="Unplaced"/>
</dbReference>